<keyword evidence="12" id="KW-1015">Disulfide bond</keyword>
<dbReference type="GO" id="GO:0005789">
    <property type="term" value="C:endoplasmic reticulum membrane"/>
    <property type="evidence" value="ECO:0007669"/>
    <property type="project" value="UniProtKB-SubCell"/>
</dbReference>
<sequence length="155" mass="17584">MAKGEGGEQYSNASLLNKPVSSDGIKLARKHEHRNRLSICNKLSYAIGGAPYQITGCALGFFLQIYLLDVAQLDPFYASIILFVGRAWDAVTDPTVGFLVSRSPWTRFGRMLPWILLSTPLAVLSYFLIWYVPPFEDGKVIWYLFFYCLFQTLQT</sequence>
<comment type="catalytic activity">
    <reaction evidence="18">
        <text>a 1-acyl-sn-glycero-3-phosphoethanolamine(in) + Na(+)(in) = a 1-acyl-sn-glycero-3-phosphoethanolamine(out) + Na(+)(out)</text>
        <dbReference type="Rhea" id="RHEA:43868"/>
        <dbReference type="ChEBI" id="CHEBI:29101"/>
        <dbReference type="ChEBI" id="CHEBI:64381"/>
    </reaction>
</comment>
<name>A0AAD3MMW2_LATJO</name>
<evidence type="ECO:0000256" key="11">
    <source>
        <dbReference type="ARBA" id="ARBA00023136"/>
    </source>
</evidence>
<organism evidence="20 21">
    <name type="scientific">Lates japonicus</name>
    <name type="common">Japanese lates</name>
    <dbReference type="NCBI Taxonomy" id="270547"/>
    <lineage>
        <taxon>Eukaryota</taxon>
        <taxon>Metazoa</taxon>
        <taxon>Chordata</taxon>
        <taxon>Craniata</taxon>
        <taxon>Vertebrata</taxon>
        <taxon>Euteleostomi</taxon>
        <taxon>Actinopterygii</taxon>
        <taxon>Neopterygii</taxon>
        <taxon>Teleostei</taxon>
        <taxon>Neoteleostei</taxon>
        <taxon>Acanthomorphata</taxon>
        <taxon>Carangaria</taxon>
        <taxon>Carangaria incertae sedis</taxon>
        <taxon>Centropomidae</taxon>
        <taxon>Lates</taxon>
    </lineage>
</organism>
<evidence type="ECO:0000256" key="18">
    <source>
        <dbReference type="ARBA" id="ARBA00036741"/>
    </source>
</evidence>
<evidence type="ECO:0000256" key="6">
    <source>
        <dbReference type="ARBA" id="ARBA00022692"/>
    </source>
</evidence>
<dbReference type="PANTHER" id="PTHR11328:SF29">
    <property type="entry name" value="SODIUM-DEPENDENT LYSOPHOSPHATIDYLCHOLINE SYMPORTER 1"/>
    <property type="match status" value="1"/>
</dbReference>
<dbReference type="GO" id="GO:0005886">
    <property type="term" value="C:plasma membrane"/>
    <property type="evidence" value="ECO:0007669"/>
    <property type="project" value="UniProtKB-SubCell"/>
</dbReference>
<dbReference type="AlphaFoldDB" id="A0AAD3MMW2"/>
<dbReference type="Proteomes" id="UP001279410">
    <property type="component" value="Unassembled WGS sequence"/>
</dbReference>
<keyword evidence="5" id="KW-1003">Cell membrane</keyword>
<feature type="transmembrane region" description="Helical" evidence="19">
    <location>
        <begin position="43"/>
        <end position="65"/>
    </location>
</feature>
<evidence type="ECO:0000256" key="13">
    <source>
        <dbReference type="ARBA" id="ARBA00023180"/>
    </source>
</evidence>
<dbReference type="EMBL" id="BRZM01000031">
    <property type="protein sequence ID" value="GLD57942.1"/>
    <property type="molecule type" value="Genomic_DNA"/>
</dbReference>
<dbReference type="InterPro" id="IPR036259">
    <property type="entry name" value="MFS_trans_sf"/>
</dbReference>
<keyword evidence="10" id="KW-0445">Lipid transport</keyword>
<evidence type="ECO:0000256" key="19">
    <source>
        <dbReference type="SAM" id="Phobius"/>
    </source>
</evidence>
<evidence type="ECO:0000256" key="5">
    <source>
        <dbReference type="ARBA" id="ARBA00022475"/>
    </source>
</evidence>
<evidence type="ECO:0000256" key="12">
    <source>
        <dbReference type="ARBA" id="ARBA00023157"/>
    </source>
</evidence>
<dbReference type="GO" id="GO:0140329">
    <property type="term" value="P:lysophospholipid translocation"/>
    <property type="evidence" value="ECO:0007669"/>
    <property type="project" value="TreeGrafter"/>
</dbReference>
<keyword evidence="13" id="KW-0325">Glycoprotein</keyword>
<dbReference type="GO" id="GO:0015245">
    <property type="term" value="F:fatty acid transmembrane transporter activity"/>
    <property type="evidence" value="ECO:0007669"/>
    <property type="project" value="TreeGrafter"/>
</dbReference>
<evidence type="ECO:0000256" key="1">
    <source>
        <dbReference type="ARBA" id="ARBA00004477"/>
    </source>
</evidence>
<keyword evidence="4" id="KW-0813">Transport</keyword>
<dbReference type="InterPro" id="IPR039672">
    <property type="entry name" value="MFS_2"/>
</dbReference>
<evidence type="ECO:0000256" key="4">
    <source>
        <dbReference type="ARBA" id="ARBA00022448"/>
    </source>
</evidence>
<evidence type="ECO:0000256" key="2">
    <source>
        <dbReference type="ARBA" id="ARBA00004651"/>
    </source>
</evidence>
<proteinExistence type="inferred from homology"/>
<evidence type="ECO:0000256" key="7">
    <source>
        <dbReference type="ARBA" id="ARBA00022824"/>
    </source>
</evidence>
<dbReference type="PANTHER" id="PTHR11328">
    <property type="entry name" value="MAJOR FACILITATOR SUPERFAMILY DOMAIN-CONTAINING PROTEIN"/>
    <property type="match status" value="1"/>
</dbReference>
<evidence type="ECO:0000256" key="14">
    <source>
        <dbReference type="ARBA" id="ARBA00035893"/>
    </source>
</evidence>
<comment type="catalytic activity">
    <reaction evidence="14">
        <text>1-hexadecanoyl-sn-glycero-3-phosphocholine(in) + Na(+)(in) = 1-hexadecanoyl-sn-glycero-3-phosphocholine(out) + Na(+)(out)</text>
        <dbReference type="Rhea" id="RHEA:43864"/>
        <dbReference type="ChEBI" id="CHEBI:29101"/>
        <dbReference type="ChEBI" id="CHEBI:72998"/>
    </reaction>
</comment>
<dbReference type="SUPFAM" id="SSF103473">
    <property type="entry name" value="MFS general substrate transporter"/>
    <property type="match status" value="1"/>
</dbReference>
<keyword evidence="8" id="KW-0769">Symport</keyword>
<evidence type="ECO:0000313" key="21">
    <source>
        <dbReference type="Proteomes" id="UP001279410"/>
    </source>
</evidence>
<accession>A0AAD3MMW2</accession>
<evidence type="ECO:0000256" key="9">
    <source>
        <dbReference type="ARBA" id="ARBA00022989"/>
    </source>
</evidence>
<reference evidence="20" key="1">
    <citation type="submission" date="2022-08" db="EMBL/GenBank/DDBJ databases">
        <title>Genome sequencing of akame (Lates japonicus).</title>
        <authorList>
            <person name="Hashiguchi Y."/>
            <person name="Takahashi H."/>
        </authorList>
    </citation>
    <scope>NUCLEOTIDE SEQUENCE</scope>
    <source>
        <strain evidence="20">Kochi</strain>
    </source>
</reference>
<evidence type="ECO:0000256" key="10">
    <source>
        <dbReference type="ARBA" id="ARBA00023055"/>
    </source>
</evidence>
<evidence type="ECO:0000256" key="8">
    <source>
        <dbReference type="ARBA" id="ARBA00022847"/>
    </source>
</evidence>
<feature type="non-terminal residue" evidence="20">
    <location>
        <position position="1"/>
    </location>
</feature>
<evidence type="ECO:0000313" key="20">
    <source>
        <dbReference type="EMBL" id="GLD57942.1"/>
    </source>
</evidence>
<comment type="caution">
    <text evidence="20">The sequence shown here is derived from an EMBL/GenBank/DDBJ whole genome shotgun (WGS) entry which is preliminary data.</text>
</comment>
<protein>
    <submittedName>
        <fullName evidence="20">Sodium-dependent lysophosphatidylcholine symporter 1</fullName>
    </submittedName>
</protein>
<evidence type="ECO:0000256" key="17">
    <source>
        <dbReference type="ARBA" id="ARBA00036686"/>
    </source>
</evidence>
<keyword evidence="11 19" id="KW-0472">Membrane</keyword>
<gene>
    <name evidence="20" type="ORF">AKAME5_001010400</name>
</gene>
<dbReference type="GO" id="GO:0051978">
    <property type="term" value="F:lysophospholipid:sodium symporter activity"/>
    <property type="evidence" value="ECO:0007669"/>
    <property type="project" value="TreeGrafter"/>
</dbReference>
<dbReference type="GO" id="GO:0008643">
    <property type="term" value="P:carbohydrate transport"/>
    <property type="evidence" value="ECO:0007669"/>
    <property type="project" value="InterPro"/>
</dbReference>
<keyword evidence="21" id="KW-1185">Reference proteome</keyword>
<comment type="catalytic activity">
    <reaction evidence="17">
        <text>a 1-acyl-sn-glycero-3-phosphocholine(in) + Na(+)(in) = a 1-acyl-sn-glycero-3-phosphocholine(out) + Na(+)(out)</text>
        <dbReference type="Rhea" id="RHEA:44376"/>
        <dbReference type="ChEBI" id="CHEBI:29101"/>
        <dbReference type="ChEBI" id="CHEBI:58168"/>
    </reaction>
</comment>
<feature type="transmembrane region" description="Helical" evidence="19">
    <location>
        <begin position="112"/>
        <end position="132"/>
    </location>
</feature>
<keyword evidence="9 19" id="KW-1133">Transmembrane helix</keyword>
<comment type="catalytic activity">
    <reaction evidence="16">
        <text>1-(4Z,7Z,10Z,13Z,16Z,19Z-docosahexaenoyl)-sn-glycero-3-phosphocholine(in) + Na(+)(in) = 1-(4Z,7Z,10Z,13Z,16Z,19Z-docosahexaenoyl)-sn-glycero-3-phosphocholine(out) + Na(+)(out)</text>
        <dbReference type="Rhea" id="RHEA:43860"/>
        <dbReference type="ChEBI" id="CHEBI:29101"/>
        <dbReference type="ChEBI" id="CHEBI:73873"/>
    </reaction>
</comment>
<evidence type="ECO:0000256" key="3">
    <source>
        <dbReference type="ARBA" id="ARBA00008335"/>
    </source>
</evidence>
<feature type="transmembrane region" description="Helical" evidence="19">
    <location>
        <begin position="77"/>
        <end position="100"/>
    </location>
</feature>
<comment type="similarity">
    <text evidence="3">Belongs to the major facilitator superfamily.</text>
</comment>
<dbReference type="Pfam" id="PF13347">
    <property type="entry name" value="MFS_2"/>
    <property type="match status" value="1"/>
</dbReference>
<keyword evidence="6 19" id="KW-0812">Transmembrane</keyword>
<dbReference type="GO" id="GO:1990379">
    <property type="term" value="P:lipid transport across blood-brain barrier"/>
    <property type="evidence" value="ECO:0007669"/>
    <property type="project" value="TreeGrafter"/>
</dbReference>
<comment type="subcellular location">
    <subcellularLocation>
        <location evidence="2">Cell membrane</location>
        <topology evidence="2">Multi-pass membrane protein</topology>
    </subcellularLocation>
    <subcellularLocation>
        <location evidence="1">Endoplasmic reticulum membrane</location>
        <topology evidence="1">Multi-pass membrane protein</topology>
    </subcellularLocation>
</comment>
<keyword evidence="7" id="KW-0256">Endoplasmic reticulum</keyword>
<evidence type="ECO:0000256" key="16">
    <source>
        <dbReference type="ARBA" id="ARBA00036185"/>
    </source>
</evidence>
<evidence type="ECO:0000256" key="15">
    <source>
        <dbReference type="ARBA" id="ARBA00035930"/>
    </source>
</evidence>
<comment type="catalytic activity">
    <reaction evidence="15">
        <text>1-(9Z-octadecenoyl)-sn-glycero-3-phosphocholine(in) + Na(+)(in) = 1-(9Z-octadecenoyl)-sn-glycero-3-phosphocholine(out) + Na(+)(out)</text>
        <dbReference type="Rhea" id="RHEA:43856"/>
        <dbReference type="ChEBI" id="CHEBI:28610"/>
        <dbReference type="ChEBI" id="CHEBI:29101"/>
    </reaction>
</comment>